<reference evidence="2" key="1">
    <citation type="journal article" date="2020" name="Stud. Mycol.">
        <title>101 Dothideomycetes genomes: a test case for predicting lifestyles and emergence of pathogens.</title>
        <authorList>
            <person name="Haridas S."/>
            <person name="Albert R."/>
            <person name="Binder M."/>
            <person name="Bloem J."/>
            <person name="Labutti K."/>
            <person name="Salamov A."/>
            <person name="Andreopoulos B."/>
            <person name="Baker S."/>
            <person name="Barry K."/>
            <person name="Bills G."/>
            <person name="Bluhm B."/>
            <person name="Cannon C."/>
            <person name="Castanera R."/>
            <person name="Culley D."/>
            <person name="Daum C."/>
            <person name="Ezra D."/>
            <person name="Gonzalez J."/>
            <person name="Henrissat B."/>
            <person name="Kuo A."/>
            <person name="Liang C."/>
            <person name="Lipzen A."/>
            <person name="Lutzoni F."/>
            <person name="Magnuson J."/>
            <person name="Mondo S."/>
            <person name="Nolan M."/>
            <person name="Ohm R."/>
            <person name="Pangilinan J."/>
            <person name="Park H.-J."/>
            <person name="Ramirez L."/>
            <person name="Alfaro M."/>
            <person name="Sun H."/>
            <person name="Tritt A."/>
            <person name="Yoshinaga Y."/>
            <person name="Zwiers L.-H."/>
            <person name="Turgeon B."/>
            <person name="Goodwin S."/>
            <person name="Spatafora J."/>
            <person name="Crous P."/>
            <person name="Grigoriev I."/>
        </authorList>
    </citation>
    <scope>NUCLEOTIDE SEQUENCE</scope>
    <source>
        <strain evidence="2">CBS 130266</strain>
    </source>
</reference>
<dbReference type="EMBL" id="MU007094">
    <property type="protein sequence ID" value="KAF2422076.1"/>
    <property type="molecule type" value="Genomic_DNA"/>
</dbReference>
<keyword evidence="3" id="KW-1185">Reference proteome</keyword>
<sequence>MRRHQNLTTYWHQNTTDRQFQFNSQIAPMAPRRGRFSNESALARPNPNHLSLRSLNIDSTLAAATQIPPPSDVNPTTSSLDPPGRAASPTRQITNISATVPISARNFASPRQEPQQLNESLLSLSPLLPGCRQMQGLGEEKGEEARDDVSGSGIGASEKVDGGEFDYPKKGALEPLEVSLSIQEGRGRRGRKAGGRRYWPC</sequence>
<gene>
    <name evidence="2" type="ORF">EJ08DRAFT_701814</name>
</gene>
<feature type="compositionally biased region" description="Basic and acidic residues" evidence="1">
    <location>
        <begin position="138"/>
        <end position="149"/>
    </location>
</feature>
<feature type="region of interest" description="Disordered" evidence="1">
    <location>
        <begin position="138"/>
        <end position="169"/>
    </location>
</feature>
<proteinExistence type="predicted"/>
<dbReference type="AlphaFoldDB" id="A0A9P4TUF7"/>
<feature type="region of interest" description="Disordered" evidence="1">
    <location>
        <begin position="65"/>
        <end position="94"/>
    </location>
</feature>
<evidence type="ECO:0000256" key="1">
    <source>
        <dbReference type="SAM" id="MobiDB-lite"/>
    </source>
</evidence>
<feature type="compositionally biased region" description="Basic and acidic residues" evidence="1">
    <location>
        <begin position="158"/>
        <end position="169"/>
    </location>
</feature>
<comment type="caution">
    <text evidence="2">The sequence shown here is derived from an EMBL/GenBank/DDBJ whole genome shotgun (WGS) entry which is preliminary data.</text>
</comment>
<name>A0A9P4TUF7_9PEZI</name>
<organism evidence="2 3">
    <name type="scientific">Tothia fuscella</name>
    <dbReference type="NCBI Taxonomy" id="1048955"/>
    <lineage>
        <taxon>Eukaryota</taxon>
        <taxon>Fungi</taxon>
        <taxon>Dikarya</taxon>
        <taxon>Ascomycota</taxon>
        <taxon>Pezizomycotina</taxon>
        <taxon>Dothideomycetes</taxon>
        <taxon>Pleosporomycetidae</taxon>
        <taxon>Venturiales</taxon>
        <taxon>Cylindrosympodiaceae</taxon>
        <taxon>Tothia</taxon>
    </lineage>
</organism>
<dbReference type="Proteomes" id="UP000800235">
    <property type="component" value="Unassembled WGS sequence"/>
</dbReference>
<protein>
    <submittedName>
        <fullName evidence="2">Uncharacterized protein</fullName>
    </submittedName>
</protein>
<accession>A0A9P4TUF7</accession>
<evidence type="ECO:0000313" key="3">
    <source>
        <dbReference type="Proteomes" id="UP000800235"/>
    </source>
</evidence>
<evidence type="ECO:0000313" key="2">
    <source>
        <dbReference type="EMBL" id="KAF2422076.1"/>
    </source>
</evidence>